<reference evidence="1" key="1">
    <citation type="submission" date="2018-04" db="EMBL/GenBank/DDBJ databases">
        <title>Whole genome sequencing of Hypsizygus marmoreus.</title>
        <authorList>
            <person name="Choi I.-G."/>
            <person name="Min B."/>
            <person name="Kim J.-G."/>
            <person name="Kim S."/>
            <person name="Oh Y.-L."/>
            <person name="Kong W.-S."/>
            <person name="Park H."/>
            <person name="Jeong J."/>
            <person name="Song E.-S."/>
        </authorList>
    </citation>
    <scope>NUCLEOTIDE SEQUENCE [LARGE SCALE GENOMIC DNA]</scope>
    <source>
        <strain evidence="1">51987-8</strain>
    </source>
</reference>
<accession>A0A369JQI4</accession>
<name>A0A369JQI4_HYPMA</name>
<dbReference type="EMBL" id="LUEZ02000043">
    <property type="protein sequence ID" value="RDB24539.1"/>
    <property type="molecule type" value="Genomic_DNA"/>
</dbReference>
<proteinExistence type="predicted"/>
<gene>
    <name evidence="1" type="ORF">Hypma_008302</name>
</gene>
<dbReference type="AlphaFoldDB" id="A0A369JQI4"/>
<evidence type="ECO:0000313" key="2">
    <source>
        <dbReference type="Proteomes" id="UP000076154"/>
    </source>
</evidence>
<organism evidence="1 2">
    <name type="scientific">Hypsizygus marmoreus</name>
    <name type="common">White beech mushroom</name>
    <name type="synonym">Agaricus marmoreus</name>
    <dbReference type="NCBI Taxonomy" id="39966"/>
    <lineage>
        <taxon>Eukaryota</taxon>
        <taxon>Fungi</taxon>
        <taxon>Dikarya</taxon>
        <taxon>Basidiomycota</taxon>
        <taxon>Agaricomycotina</taxon>
        <taxon>Agaricomycetes</taxon>
        <taxon>Agaricomycetidae</taxon>
        <taxon>Agaricales</taxon>
        <taxon>Tricholomatineae</taxon>
        <taxon>Lyophyllaceae</taxon>
        <taxon>Hypsizygus</taxon>
    </lineage>
</organism>
<comment type="caution">
    <text evidence="1">The sequence shown here is derived from an EMBL/GenBank/DDBJ whole genome shotgun (WGS) entry which is preliminary data.</text>
</comment>
<sequence length="75" mass="8724">MFNDTVDVIWERWWSVHLENGDAEVRVWSLSKVDLSQIVLPNIERPPCITRPTTARLNSLTFPNLCVSWVQEAEN</sequence>
<evidence type="ECO:0000313" key="1">
    <source>
        <dbReference type="EMBL" id="RDB24539.1"/>
    </source>
</evidence>
<keyword evidence="2" id="KW-1185">Reference proteome</keyword>
<dbReference type="Proteomes" id="UP000076154">
    <property type="component" value="Unassembled WGS sequence"/>
</dbReference>
<dbReference type="InParanoid" id="A0A369JQI4"/>
<protein>
    <submittedName>
        <fullName evidence="1">Uncharacterized protein</fullName>
    </submittedName>
</protein>